<dbReference type="EMBL" id="JAPZBS010000011">
    <property type="protein sequence ID" value="KAJ5354351.1"/>
    <property type="molecule type" value="Genomic_DNA"/>
</dbReference>
<dbReference type="InterPro" id="IPR007219">
    <property type="entry name" value="XnlR_reg_dom"/>
</dbReference>
<evidence type="ECO:0000256" key="4">
    <source>
        <dbReference type="ARBA" id="ARBA00023163"/>
    </source>
</evidence>
<dbReference type="InterPro" id="IPR053230">
    <property type="entry name" value="Trans_reg_galc"/>
</dbReference>
<dbReference type="GO" id="GO:0003677">
    <property type="term" value="F:DNA binding"/>
    <property type="evidence" value="ECO:0007669"/>
    <property type="project" value="UniProtKB-KW"/>
</dbReference>
<dbReference type="OrthoDB" id="5296287at2759"/>
<keyword evidence="3" id="KW-0238">DNA-binding</keyword>
<comment type="caution">
    <text evidence="8">The sequence shown here is derived from an EMBL/GenBank/DDBJ whole genome shotgun (WGS) entry which is preliminary data.</text>
</comment>
<name>A0A9W9R6B1_9EURO</name>
<dbReference type="GO" id="GO:0008270">
    <property type="term" value="F:zinc ion binding"/>
    <property type="evidence" value="ECO:0007669"/>
    <property type="project" value="InterPro"/>
</dbReference>
<evidence type="ECO:0000313" key="9">
    <source>
        <dbReference type="Proteomes" id="UP001147782"/>
    </source>
</evidence>
<evidence type="ECO:0000313" key="8">
    <source>
        <dbReference type="EMBL" id="KAJ5354351.1"/>
    </source>
</evidence>
<keyword evidence="1" id="KW-0479">Metal-binding</keyword>
<dbReference type="Gene3D" id="4.10.240.10">
    <property type="entry name" value="Zn(2)-C6 fungal-type DNA-binding domain"/>
    <property type="match status" value="1"/>
</dbReference>
<sequence>MSEPPYRLLCSDVLEESPTKNDWPIPGHTQPSFGFSANADPIPGTCEDSSVPLPHPGGSMNKVAIPRTSRRENWAIRSRVNRACQKCQDQKAKCSGHHPSCHRCQAAGVPCSYNDRKRERIHKQLENLTMQVQTYEALLQDLYPTLDPSSAQLVDQTISGQSGEYLSRPNQRSTAHPFLIIEHTAEDFNRNESVQAMGFVGQHSEMAWLYTLKCKLDNDNSTSLSEHLNRPPISRLNYFQDDMEISGLDNVDMFARPPQNIANKLVDEYFESMHPEFPILGKGTFLDQIRLFYANSSMRPGKRWMAVLNLQVQVEGLTSFYLLSTGQVNRSWRIIGVAIRSAMALGLNLRIQTDNVTHVSKETRYRVWWALFMLDMLLCVITGRAPSTAEIFCSTPLPIPYTEEDWGLGSVTQLLADKNMRDTVISSVLCSSDTTHSSNEASIDRSHSTTSGLTKGHLNEQAAQLVMKHLSPNISLHFLYAVDLAFLMREAIGALYSPAATRLSCLELETAISSFNNHAENWLSRLPAEFHFTEIDTACPFARQSTSLGFYFYTTKLIILQPCLRRLAYQESDTGSPGIVCDNIASTCVQVAEQMLDLLPDDTDVTWLCGITPWWCVLHYIMQPTIVLLVELFTRTPVGDPKAVGLTEKIHKAFRWLYAMSTKDSSSRRAWLVCRDILSRHGSKFGFEVNDDGL</sequence>
<dbReference type="Proteomes" id="UP001147782">
    <property type="component" value="Unassembled WGS sequence"/>
</dbReference>
<evidence type="ECO:0000256" key="5">
    <source>
        <dbReference type="ARBA" id="ARBA00023242"/>
    </source>
</evidence>
<dbReference type="GeneID" id="81444876"/>
<keyword evidence="2" id="KW-0805">Transcription regulation</keyword>
<protein>
    <recommendedName>
        <fullName evidence="7">Zn(2)-C6 fungal-type domain-containing protein</fullName>
    </recommendedName>
</protein>
<organism evidence="8 9">
    <name type="scientific">Penicillium cataractarum</name>
    <dbReference type="NCBI Taxonomy" id="2100454"/>
    <lineage>
        <taxon>Eukaryota</taxon>
        <taxon>Fungi</taxon>
        <taxon>Dikarya</taxon>
        <taxon>Ascomycota</taxon>
        <taxon>Pezizomycotina</taxon>
        <taxon>Eurotiomycetes</taxon>
        <taxon>Eurotiomycetidae</taxon>
        <taxon>Eurotiales</taxon>
        <taxon>Aspergillaceae</taxon>
        <taxon>Penicillium</taxon>
    </lineage>
</organism>
<evidence type="ECO:0000256" key="6">
    <source>
        <dbReference type="SAM" id="MobiDB-lite"/>
    </source>
</evidence>
<dbReference type="CDD" id="cd12148">
    <property type="entry name" value="fungal_TF_MHR"/>
    <property type="match status" value="1"/>
</dbReference>
<evidence type="ECO:0000256" key="2">
    <source>
        <dbReference type="ARBA" id="ARBA00023015"/>
    </source>
</evidence>
<dbReference type="InterPro" id="IPR036864">
    <property type="entry name" value="Zn2-C6_fun-type_DNA-bd_sf"/>
</dbReference>
<proteinExistence type="predicted"/>
<reference evidence="8" key="2">
    <citation type="journal article" date="2023" name="IMA Fungus">
        <title>Comparative genomic study of the Penicillium genus elucidates a diverse pangenome and 15 lateral gene transfer events.</title>
        <authorList>
            <person name="Petersen C."/>
            <person name="Sorensen T."/>
            <person name="Nielsen M.R."/>
            <person name="Sondergaard T.E."/>
            <person name="Sorensen J.L."/>
            <person name="Fitzpatrick D.A."/>
            <person name="Frisvad J.C."/>
            <person name="Nielsen K.L."/>
        </authorList>
    </citation>
    <scope>NUCLEOTIDE SEQUENCE</scope>
    <source>
        <strain evidence="8">IBT 29864</strain>
    </source>
</reference>
<dbReference type="PANTHER" id="PTHR47654">
    <property type="entry name" value="ZN(II)2CYS6 TRANSCRIPTION FACTOR (EUROFUNG)-RELATED"/>
    <property type="match status" value="1"/>
</dbReference>
<dbReference type="PROSITE" id="PS50048">
    <property type="entry name" value="ZN2_CY6_FUNGAL_2"/>
    <property type="match status" value="1"/>
</dbReference>
<keyword evidence="5" id="KW-0539">Nucleus</keyword>
<dbReference type="SUPFAM" id="SSF57701">
    <property type="entry name" value="Zn2/Cys6 DNA-binding domain"/>
    <property type="match status" value="1"/>
</dbReference>
<feature type="region of interest" description="Disordered" evidence="6">
    <location>
        <begin position="433"/>
        <end position="452"/>
    </location>
</feature>
<dbReference type="GO" id="GO:0000981">
    <property type="term" value="F:DNA-binding transcription factor activity, RNA polymerase II-specific"/>
    <property type="evidence" value="ECO:0007669"/>
    <property type="project" value="InterPro"/>
</dbReference>
<dbReference type="GO" id="GO:0006351">
    <property type="term" value="P:DNA-templated transcription"/>
    <property type="evidence" value="ECO:0007669"/>
    <property type="project" value="InterPro"/>
</dbReference>
<evidence type="ECO:0000259" key="7">
    <source>
        <dbReference type="PROSITE" id="PS50048"/>
    </source>
</evidence>
<dbReference type="CDD" id="cd00067">
    <property type="entry name" value="GAL4"/>
    <property type="match status" value="1"/>
</dbReference>
<dbReference type="RefSeq" id="XP_056548920.1">
    <property type="nucleotide sequence ID" value="XM_056705697.1"/>
</dbReference>
<dbReference type="PANTHER" id="PTHR47654:SF1">
    <property type="entry name" value="ZN(II)2CYS6 TRANSCRIPTION FACTOR (EUROFUNG)"/>
    <property type="match status" value="1"/>
</dbReference>
<keyword evidence="9" id="KW-1185">Reference proteome</keyword>
<dbReference type="InterPro" id="IPR001138">
    <property type="entry name" value="Zn2Cys6_DnaBD"/>
</dbReference>
<accession>A0A9W9R6B1</accession>
<reference evidence="8" key="1">
    <citation type="submission" date="2022-11" db="EMBL/GenBank/DDBJ databases">
        <authorList>
            <person name="Petersen C."/>
        </authorList>
    </citation>
    <scope>NUCLEOTIDE SEQUENCE</scope>
    <source>
        <strain evidence="8">IBT 29864</strain>
    </source>
</reference>
<dbReference type="AlphaFoldDB" id="A0A9W9R6B1"/>
<feature type="domain" description="Zn(2)-C6 fungal-type" evidence="7">
    <location>
        <begin position="83"/>
        <end position="113"/>
    </location>
</feature>
<dbReference type="Pfam" id="PF00172">
    <property type="entry name" value="Zn_clus"/>
    <property type="match status" value="1"/>
</dbReference>
<dbReference type="SMART" id="SM00066">
    <property type="entry name" value="GAL4"/>
    <property type="match status" value="1"/>
</dbReference>
<keyword evidence="4" id="KW-0804">Transcription</keyword>
<dbReference type="Pfam" id="PF04082">
    <property type="entry name" value="Fungal_trans"/>
    <property type="match status" value="1"/>
</dbReference>
<evidence type="ECO:0000256" key="3">
    <source>
        <dbReference type="ARBA" id="ARBA00023125"/>
    </source>
</evidence>
<dbReference type="SMART" id="SM00906">
    <property type="entry name" value="Fungal_trans"/>
    <property type="match status" value="1"/>
</dbReference>
<evidence type="ECO:0000256" key="1">
    <source>
        <dbReference type="ARBA" id="ARBA00022723"/>
    </source>
</evidence>
<gene>
    <name evidence="8" type="ORF">N7496_012784</name>
</gene>